<dbReference type="SMART" id="SM00355">
    <property type="entry name" value="ZnF_C2H2"/>
    <property type="match status" value="4"/>
</dbReference>
<feature type="compositionally biased region" description="Polar residues" evidence="2">
    <location>
        <begin position="797"/>
        <end position="806"/>
    </location>
</feature>
<evidence type="ECO:0000259" key="3">
    <source>
        <dbReference type="PROSITE" id="PS00028"/>
    </source>
</evidence>
<dbReference type="EMBL" id="PDXD01000043">
    <property type="protein sequence ID" value="RYN70189.1"/>
    <property type="molecule type" value="Genomic_DNA"/>
</dbReference>
<keyword evidence="1" id="KW-0233">DNA recombination</keyword>
<evidence type="ECO:0000256" key="1">
    <source>
        <dbReference type="ARBA" id="ARBA00023172"/>
    </source>
</evidence>
<feature type="domain" description="C2H2-type" evidence="3">
    <location>
        <begin position="624"/>
        <end position="647"/>
    </location>
</feature>
<dbReference type="Gene3D" id="1.10.443.10">
    <property type="entry name" value="Intergrase catalytic core"/>
    <property type="match status" value="1"/>
</dbReference>
<dbReference type="GO" id="GO:0006310">
    <property type="term" value="P:DNA recombination"/>
    <property type="evidence" value="ECO:0007669"/>
    <property type="project" value="UniProtKB-KW"/>
</dbReference>
<proteinExistence type="predicted"/>
<name>A0A4Q4N551_ALTAL</name>
<accession>A0A4Q4N551</accession>
<evidence type="ECO:0000256" key="2">
    <source>
        <dbReference type="SAM" id="MobiDB-lite"/>
    </source>
</evidence>
<sequence>MGPKKKTKDLSHLYSLVQLEKEPTPLTEEDVKNLLIPSSYKSHTYTMSLWEEFSVTFYSHENYNSMFGKAPAVYRIQMYLLWLAETRTGLLEENITDTTVRNRLSSLKRAIKLFTGHQYSSAENKDLENYIEKDLVHKGKISTDAYKKPVAPLLVAEDVIQFLWMCDEYQFTHPRARLQLAFAIILMTFTGSRPGEFIESEAWKHSNEGLLYGDIDLVRYQNETYVGFLLLIRLRNRKGHRNNKKHSPVMLLYEESTRCMCAVAHFIAMALADGVFADCQSYQDLTAKELPTGSQMYTYRYKPEVKKRPVLRSICNNGVVSENDILTYNCFNNMIKGVGQRAGYRDRLSAYCFRRGYAVTIEKMLSPIQRRTLLGHSSDETACYYVSGLIAIDSQSVIYGREQNTKLINENTSMMSKRNLLAPMPPGSQLTDRAIPKVKETSMNITEVALVDRTPSQEYALRRQSRKLAYRRQREAFFEGDLAAASPSGERVNPLRSPSRYLQALWKFEPDRRAITMLMYPGCATAAEVVAERNKIPLNDILDPMVEICRPEKTRSRPDRMNEHLLHCARKKRIRDAQQHMRNQFNYIHTCAWNDCNFSFLSKSYAINSSHVTRHLRDVRSRQCLWDTCHQTFQSYEMLAHHVSDKHRVPNDWTMLTRMHYCYEHDEWCRSDQQWSQHLYLFHLRELGIFCGLIQLNGVVVVAGHCLLCLGDISAPLHDRFLQFDSAFNLHTHMRKHLAQLDVPPAVCPHPHCESTLGSEDTFWDHAEAVHGMPPFGPRRVARKRKASDELGESEGYGSNTTQSAPEPSANEVRLAAEHSAAILDDAMLSSSA</sequence>
<organism evidence="4 5">
    <name type="scientific">Alternaria alternata</name>
    <name type="common">Alternaria rot fungus</name>
    <name type="synonym">Torula alternata</name>
    <dbReference type="NCBI Taxonomy" id="5599"/>
    <lineage>
        <taxon>Eukaryota</taxon>
        <taxon>Fungi</taxon>
        <taxon>Dikarya</taxon>
        <taxon>Ascomycota</taxon>
        <taxon>Pezizomycotina</taxon>
        <taxon>Dothideomycetes</taxon>
        <taxon>Pleosporomycetidae</taxon>
        <taxon>Pleosporales</taxon>
        <taxon>Pleosporineae</taxon>
        <taxon>Pleosporaceae</taxon>
        <taxon>Alternaria</taxon>
        <taxon>Alternaria sect. Alternaria</taxon>
        <taxon>Alternaria alternata complex</taxon>
    </lineage>
</organism>
<dbReference type="PANTHER" id="PTHR37535">
    <property type="entry name" value="FLUG DOMAIN PROTEIN"/>
    <property type="match status" value="1"/>
</dbReference>
<dbReference type="GO" id="GO:0003677">
    <property type="term" value="F:DNA binding"/>
    <property type="evidence" value="ECO:0007669"/>
    <property type="project" value="InterPro"/>
</dbReference>
<dbReference type="Pfam" id="PF11917">
    <property type="entry name" value="DUF3435"/>
    <property type="match status" value="1"/>
</dbReference>
<dbReference type="InterPro" id="IPR013762">
    <property type="entry name" value="Integrase-like_cat_sf"/>
</dbReference>
<dbReference type="GO" id="GO:0015074">
    <property type="term" value="P:DNA integration"/>
    <property type="evidence" value="ECO:0007669"/>
    <property type="project" value="InterPro"/>
</dbReference>
<dbReference type="InterPro" id="IPR013087">
    <property type="entry name" value="Znf_C2H2_type"/>
</dbReference>
<comment type="caution">
    <text evidence="4">The sequence shown here is derived from an EMBL/GenBank/DDBJ whole genome shotgun (WGS) entry which is preliminary data.</text>
</comment>
<dbReference type="Proteomes" id="UP000291422">
    <property type="component" value="Unassembled WGS sequence"/>
</dbReference>
<dbReference type="InterPro" id="IPR011010">
    <property type="entry name" value="DNA_brk_join_enz"/>
</dbReference>
<dbReference type="PROSITE" id="PS00028">
    <property type="entry name" value="ZINC_FINGER_C2H2_1"/>
    <property type="match status" value="1"/>
</dbReference>
<protein>
    <recommendedName>
        <fullName evidence="3">C2H2-type domain-containing protein</fullName>
    </recommendedName>
</protein>
<evidence type="ECO:0000313" key="5">
    <source>
        <dbReference type="Proteomes" id="UP000291422"/>
    </source>
</evidence>
<feature type="region of interest" description="Disordered" evidence="2">
    <location>
        <begin position="775"/>
        <end position="814"/>
    </location>
</feature>
<dbReference type="AlphaFoldDB" id="A0A4Q4N551"/>
<dbReference type="SUPFAM" id="SSF56349">
    <property type="entry name" value="DNA breaking-rejoining enzymes"/>
    <property type="match status" value="1"/>
</dbReference>
<reference evidence="5" key="1">
    <citation type="journal article" date="2019" name="bioRxiv">
        <title>Genomics, evolutionary history and diagnostics of the Alternaria alternata species group including apple and Asian pear pathotypes.</title>
        <authorList>
            <person name="Armitage A.D."/>
            <person name="Cockerton H.M."/>
            <person name="Sreenivasaprasad S."/>
            <person name="Woodhall J.W."/>
            <person name="Lane C.R."/>
            <person name="Harrison R.J."/>
            <person name="Clarkson J.P."/>
        </authorList>
    </citation>
    <scope>NUCLEOTIDE SEQUENCE [LARGE SCALE GENOMIC DNA]</scope>
    <source>
        <strain evidence="5">FERA 1177</strain>
    </source>
</reference>
<evidence type="ECO:0000313" key="4">
    <source>
        <dbReference type="EMBL" id="RYN70189.1"/>
    </source>
</evidence>
<dbReference type="InterPro" id="IPR021842">
    <property type="entry name" value="DUF3435"/>
</dbReference>
<gene>
    <name evidence="4" type="ORF">AA0117_g10732</name>
</gene>
<dbReference type="PANTHER" id="PTHR37535:SF3">
    <property type="entry name" value="FLUG DOMAIN-CONTAINING PROTEIN"/>
    <property type="match status" value="1"/>
</dbReference>